<feature type="transmembrane region" description="Helical" evidence="8">
    <location>
        <begin position="164"/>
        <end position="183"/>
    </location>
</feature>
<feature type="transmembrane region" description="Helical" evidence="8">
    <location>
        <begin position="312"/>
        <end position="333"/>
    </location>
</feature>
<dbReference type="Proteomes" id="UP000824037">
    <property type="component" value="Unassembled WGS sequence"/>
</dbReference>
<evidence type="ECO:0000256" key="1">
    <source>
        <dbReference type="ARBA" id="ARBA00004651"/>
    </source>
</evidence>
<keyword evidence="6 8" id="KW-0472">Membrane</keyword>
<dbReference type="PANTHER" id="PTHR22926:SF3">
    <property type="entry name" value="UNDECAPRENYL-PHOSPHATE ALPHA-N-ACETYLGLUCOSAMINYL 1-PHOSPHATE TRANSFERASE"/>
    <property type="match status" value="1"/>
</dbReference>
<feature type="binding site" evidence="7">
    <location>
        <position position="224"/>
    </location>
    <ligand>
        <name>Mg(2+)</name>
        <dbReference type="ChEBI" id="CHEBI:18420"/>
    </ligand>
</feature>
<reference evidence="9" key="1">
    <citation type="journal article" date="2021" name="PeerJ">
        <title>Extensive microbial diversity within the chicken gut microbiome revealed by metagenomics and culture.</title>
        <authorList>
            <person name="Gilroy R."/>
            <person name="Ravi A."/>
            <person name="Getino M."/>
            <person name="Pursley I."/>
            <person name="Horton D.L."/>
            <person name="Alikhan N.F."/>
            <person name="Baker D."/>
            <person name="Gharbi K."/>
            <person name="Hall N."/>
            <person name="Watson M."/>
            <person name="Adriaenssens E.M."/>
            <person name="Foster-Nyarko E."/>
            <person name="Jarju S."/>
            <person name="Secka A."/>
            <person name="Antonio M."/>
            <person name="Oren A."/>
            <person name="Chaudhuri R.R."/>
            <person name="La Ragione R."/>
            <person name="Hildebrand F."/>
            <person name="Pallen M.J."/>
        </authorList>
    </citation>
    <scope>NUCLEOTIDE SEQUENCE</scope>
    <source>
        <strain evidence="9">ChiGjej4B4-7305</strain>
    </source>
</reference>
<dbReference type="EMBL" id="DXBY01000245">
    <property type="protein sequence ID" value="HIZ36922.1"/>
    <property type="molecule type" value="Genomic_DNA"/>
</dbReference>
<organism evidence="9 10">
    <name type="scientific">Candidatus Ruania gallistercoris</name>
    <dbReference type="NCBI Taxonomy" id="2838746"/>
    <lineage>
        <taxon>Bacteria</taxon>
        <taxon>Bacillati</taxon>
        <taxon>Actinomycetota</taxon>
        <taxon>Actinomycetes</taxon>
        <taxon>Micrococcales</taxon>
        <taxon>Ruaniaceae</taxon>
        <taxon>Ruania</taxon>
    </lineage>
</organism>
<feature type="transmembrane region" description="Helical" evidence="8">
    <location>
        <begin position="258"/>
        <end position="281"/>
    </location>
</feature>
<proteinExistence type="predicted"/>
<feature type="transmembrane region" description="Helical" evidence="8">
    <location>
        <begin position="50"/>
        <end position="70"/>
    </location>
</feature>
<evidence type="ECO:0000313" key="10">
    <source>
        <dbReference type="Proteomes" id="UP000824037"/>
    </source>
</evidence>
<evidence type="ECO:0000256" key="2">
    <source>
        <dbReference type="ARBA" id="ARBA00022475"/>
    </source>
</evidence>
<evidence type="ECO:0000256" key="3">
    <source>
        <dbReference type="ARBA" id="ARBA00022679"/>
    </source>
</evidence>
<keyword evidence="5 8" id="KW-1133">Transmembrane helix</keyword>
<comment type="subcellular location">
    <subcellularLocation>
        <location evidence="1">Cell membrane</location>
        <topology evidence="1">Multi-pass membrane protein</topology>
    </subcellularLocation>
</comment>
<evidence type="ECO:0000256" key="5">
    <source>
        <dbReference type="ARBA" id="ARBA00022989"/>
    </source>
</evidence>
<reference evidence="9" key="2">
    <citation type="submission" date="2021-04" db="EMBL/GenBank/DDBJ databases">
        <authorList>
            <person name="Gilroy R."/>
        </authorList>
    </citation>
    <scope>NUCLEOTIDE SEQUENCE</scope>
    <source>
        <strain evidence="9">ChiGjej4B4-7305</strain>
    </source>
</reference>
<feature type="transmembrane region" description="Helical" evidence="8">
    <location>
        <begin position="139"/>
        <end position="158"/>
    </location>
</feature>
<feature type="transmembrane region" description="Helical" evidence="8">
    <location>
        <begin position="339"/>
        <end position="357"/>
    </location>
</feature>
<sequence length="372" mass="39271">MRIYLLVLAIAAAVTYLVTPLARLLAQRVGAVTPVRVRDVHSVPTPRLGGVAMLAGLTVALLVCSQIDFLRPVFEDNLPWAILGCAAAICLLGVADDIWDLDWFTKLVGQVIVAGAMAWQGVQLISFPIFGLTIGSSRLSLVVTVIAVVVAINAVNWVDGLDGLAAGMIAIGGTAFFTYTYVLTRTSSPADYSDLATMVIAALVGVCVGFLPHNFYPARVFMGDSGAMLLGLTVAAAAIVVTGQINPGLVSTTAALPAFVPILLPVAVLLLPLMDVTITILRRLIAGKSPFHADRTHLHHKLLDRGHSHRRAVAILYIWTFVASCSAAALVLFPVYQVLIGAGIGVVIAVIITVVPIPTPSFGKRRTAHHPS</sequence>
<evidence type="ECO:0000313" key="9">
    <source>
        <dbReference type="EMBL" id="HIZ36922.1"/>
    </source>
</evidence>
<feature type="transmembrane region" description="Helical" evidence="8">
    <location>
        <begin position="107"/>
        <end position="127"/>
    </location>
</feature>
<feature type="transmembrane region" description="Helical" evidence="8">
    <location>
        <begin position="77"/>
        <end position="95"/>
    </location>
</feature>
<dbReference type="PANTHER" id="PTHR22926">
    <property type="entry name" value="PHOSPHO-N-ACETYLMURAMOYL-PENTAPEPTIDE-TRANSFERASE"/>
    <property type="match status" value="1"/>
</dbReference>
<dbReference type="GO" id="GO:0046872">
    <property type="term" value="F:metal ion binding"/>
    <property type="evidence" value="ECO:0007669"/>
    <property type="project" value="UniProtKB-KW"/>
</dbReference>
<accession>A0A9D2J5J0</accession>
<evidence type="ECO:0000256" key="7">
    <source>
        <dbReference type="PIRSR" id="PIRSR600715-1"/>
    </source>
</evidence>
<comment type="cofactor">
    <cofactor evidence="7">
        <name>Mg(2+)</name>
        <dbReference type="ChEBI" id="CHEBI:18420"/>
    </cofactor>
</comment>
<keyword evidence="2" id="KW-1003">Cell membrane</keyword>
<gene>
    <name evidence="9" type="ORF">H9815_14210</name>
</gene>
<keyword evidence="4 8" id="KW-0812">Transmembrane</keyword>
<dbReference type="Pfam" id="PF00953">
    <property type="entry name" value="Glycos_transf_4"/>
    <property type="match status" value="1"/>
</dbReference>
<dbReference type="GO" id="GO:0016780">
    <property type="term" value="F:phosphotransferase activity, for other substituted phosphate groups"/>
    <property type="evidence" value="ECO:0007669"/>
    <property type="project" value="InterPro"/>
</dbReference>
<name>A0A9D2J5J0_9MICO</name>
<keyword evidence="7" id="KW-0460">Magnesium</keyword>
<feature type="binding site" evidence="7">
    <location>
        <position position="156"/>
    </location>
    <ligand>
        <name>Mg(2+)</name>
        <dbReference type="ChEBI" id="CHEBI:18420"/>
    </ligand>
</feature>
<dbReference type="InterPro" id="IPR000715">
    <property type="entry name" value="Glycosyl_transferase_4"/>
</dbReference>
<keyword evidence="7" id="KW-0479">Metal-binding</keyword>
<comment type="caution">
    <text evidence="9">The sequence shown here is derived from an EMBL/GenBank/DDBJ whole genome shotgun (WGS) entry which is preliminary data.</text>
</comment>
<dbReference type="GO" id="GO:0071555">
    <property type="term" value="P:cell wall organization"/>
    <property type="evidence" value="ECO:0007669"/>
    <property type="project" value="TreeGrafter"/>
</dbReference>
<feature type="transmembrane region" description="Helical" evidence="8">
    <location>
        <begin position="195"/>
        <end position="216"/>
    </location>
</feature>
<evidence type="ECO:0000256" key="4">
    <source>
        <dbReference type="ARBA" id="ARBA00022692"/>
    </source>
</evidence>
<protein>
    <submittedName>
        <fullName evidence="9">Undecaprenyl/decaprenyl-phosphate alpha-N-acetylglucosaminyl 1-phosphate transferase</fullName>
    </submittedName>
</protein>
<evidence type="ECO:0000256" key="6">
    <source>
        <dbReference type="ARBA" id="ARBA00023136"/>
    </source>
</evidence>
<dbReference type="AlphaFoldDB" id="A0A9D2J5J0"/>
<dbReference type="GO" id="GO:0044038">
    <property type="term" value="P:cell wall macromolecule biosynthetic process"/>
    <property type="evidence" value="ECO:0007669"/>
    <property type="project" value="TreeGrafter"/>
</dbReference>
<dbReference type="CDD" id="cd06853">
    <property type="entry name" value="GT_WecA_like"/>
    <property type="match status" value="1"/>
</dbReference>
<evidence type="ECO:0000256" key="8">
    <source>
        <dbReference type="SAM" id="Phobius"/>
    </source>
</evidence>
<dbReference type="GO" id="GO:0005886">
    <property type="term" value="C:plasma membrane"/>
    <property type="evidence" value="ECO:0007669"/>
    <property type="project" value="UniProtKB-SubCell"/>
</dbReference>
<keyword evidence="3 9" id="KW-0808">Transferase</keyword>
<dbReference type="GO" id="GO:0009103">
    <property type="term" value="P:lipopolysaccharide biosynthetic process"/>
    <property type="evidence" value="ECO:0007669"/>
    <property type="project" value="TreeGrafter"/>
</dbReference>